<evidence type="ECO:0000313" key="1">
    <source>
        <dbReference type="EMBL" id="MCK1788719.1"/>
    </source>
</evidence>
<dbReference type="Proteomes" id="UP001299876">
    <property type="component" value="Unassembled WGS sequence"/>
</dbReference>
<protein>
    <submittedName>
        <fullName evidence="1">Uncharacterized protein</fullName>
    </submittedName>
</protein>
<accession>A0ABT0ESL1</accession>
<gene>
    <name evidence="1" type="ORF">L9059_00630</name>
</gene>
<dbReference type="EMBL" id="JAKNRW010000001">
    <property type="protein sequence ID" value="MCK1788719.1"/>
    <property type="molecule type" value="Genomic_DNA"/>
</dbReference>
<keyword evidence="2" id="KW-1185">Reference proteome</keyword>
<name>A0ABT0ESL1_9PSED</name>
<comment type="caution">
    <text evidence="1">The sequence shown here is derived from an EMBL/GenBank/DDBJ whole genome shotgun (WGS) entry which is preliminary data.</text>
</comment>
<sequence>MTQYKLWKQKLISDAVIAHQQTLSAVNGLSDPGLLDLYDRVLGVLMGPHTIRLRQNPGIFEALRLRKAQRSFASAVRHHEKSLQWAKNIAKEV</sequence>
<reference evidence="1 2" key="1">
    <citation type="submission" date="2022-02" db="EMBL/GenBank/DDBJ databases">
        <title>Comparative genomics of the first Antarctic Pseudomonas spp. capable of biotransforming 2,4,6-Trinitrotoluene.</title>
        <authorList>
            <person name="Cabrera M.A."/>
            <person name="Marquez S.L."/>
            <person name="Perez-Donoso J.M."/>
        </authorList>
    </citation>
    <scope>NUCLEOTIDE SEQUENCE [LARGE SCALE GENOMIC DNA]</scope>
    <source>
        <strain evidence="1 2">TNT19</strain>
    </source>
</reference>
<dbReference type="RefSeq" id="WP_247285736.1">
    <property type="nucleotide sequence ID" value="NZ_JAKNRW010000001.1"/>
</dbReference>
<organism evidence="1 2">
    <name type="scientific">Pseudomonas violetae</name>
    <dbReference type="NCBI Taxonomy" id="2915813"/>
    <lineage>
        <taxon>Bacteria</taxon>
        <taxon>Pseudomonadati</taxon>
        <taxon>Pseudomonadota</taxon>
        <taxon>Gammaproteobacteria</taxon>
        <taxon>Pseudomonadales</taxon>
        <taxon>Pseudomonadaceae</taxon>
        <taxon>Pseudomonas</taxon>
    </lineage>
</organism>
<evidence type="ECO:0000313" key="2">
    <source>
        <dbReference type="Proteomes" id="UP001299876"/>
    </source>
</evidence>
<proteinExistence type="predicted"/>